<evidence type="ECO:0000259" key="2">
    <source>
        <dbReference type="PROSITE" id="PS51388"/>
    </source>
</evidence>
<organism evidence="3 4">
    <name type="scientific">Paracoccidioides lutzii (strain ATCC MYA-826 / Pb01)</name>
    <name type="common">Paracoccidioides brasiliensis</name>
    <dbReference type="NCBI Taxonomy" id="502779"/>
    <lineage>
        <taxon>Eukaryota</taxon>
        <taxon>Fungi</taxon>
        <taxon>Dikarya</taxon>
        <taxon>Ascomycota</taxon>
        <taxon>Pezizomycotina</taxon>
        <taxon>Eurotiomycetes</taxon>
        <taxon>Eurotiomycetidae</taxon>
        <taxon>Onygenales</taxon>
        <taxon>Ajellomycetaceae</taxon>
        <taxon>Paracoccidioides</taxon>
    </lineage>
</organism>
<dbReference type="GeneID" id="9092690"/>
<name>C1HCZ7_PARBA</name>
<dbReference type="Proteomes" id="UP000002059">
    <property type="component" value="Partially assembled WGS sequence"/>
</dbReference>
<dbReference type="AlphaFoldDB" id="C1HCZ7"/>
<dbReference type="PROSITE" id="PS51388">
    <property type="entry name" value="GED"/>
    <property type="match status" value="1"/>
</dbReference>
<feature type="domain" description="GED" evidence="2">
    <location>
        <begin position="1"/>
        <end position="83"/>
    </location>
</feature>
<dbReference type="KEGG" id="pbl:PAAG_08638"/>
<keyword evidence="4" id="KW-1185">Reference proteome</keyword>
<dbReference type="OrthoDB" id="415706at2759"/>
<dbReference type="EMBL" id="KN294032">
    <property type="protein sequence ID" value="EEH39369.2"/>
    <property type="molecule type" value="Genomic_DNA"/>
</dbReference>
<dbReference type="HOGENOM" id="CLU_1321249_0_0_1"/>
<dbReference type="RefSeq" id="XP_002789469.2">
    <property type="nucleotide sequence ID" value="XM_002789423.2"/>
</dbReference>
<dbReference type="VEuPathDB" id="FungiDB:PAAG_08638"/>
<proteinExistence type="predicted"/>
<dbReference type="InterPro" id="IPR020850">
    <property type="entry name" value="GED_dom"/>
</dbReference>
<protein>
    <recommendedName>
        <fullName evidence="2">GED domain-containing protein</fullName>
    </recommendedName>
</protein>
<gene>
    <name evidence="3" type="ORF">PAAG_08638</name>
</gene>
<evidence type="ECO:0000256" key="1">
    <source>
        <dbReference type="SAM" id="MobiDB-lite"/>
    </source>
</evidence>
<reference evidence="3 4" key="1">
    <citation type="journal article" date="2011" name="PLoS Genet.">
        <title>Comparative genomic analysis of human fungal pathogens causing paracoccidioidomycosis.</title>
        <authorList>
            <person name="Desjardins C.A."/>
            <person name="Champion M.D."/>
            <person name="Holder J.W."/>
            <person name="Muszewska A."/>
            <person name="Goldberg J."/>
            <person name="Bailao A.M."/>
            <person name="Brigido M.M."/>
            <person name="Ferreira M.E."/>
            <person name="Garcia A.M."/>
            <person name="Grynberg M."/>
            <person name="Gujja S."/>
            <person name="Heiman D.I."/>
            <person name="Henn M.R."/>
            <person name="Kodira C.D."/>
            <person name="Leon-Narvaez H."/>
            <person name="Longo L.V."/>
            <person name="Ma L.J."/>
            <person name="Malavazi I."/>
            <person name="Matsuo A.L."/>
            <person name="Morais F.V."/>
            <person name="Pereira M."/>
            <person name="Rodriguez-Brito S."/>
            <person name="Sakthikumar S."/>
            <person name="Salem-Izacc S.M."/>
            <person name="Sykes S.M."/>
            <person name="Teixeira M.M."/>
            <person name="Vallejo M.C."/>
            <person name="Walter M.E."/>
            <person name="Yandava C."/>
            <person name="Young S."/>
            <person name="Zeng Q."/>
            <person name="Zucker J."/>
            <person name="Felipe M.S."/>
            <person name="Goldman G.H."/>
            <person name="Haas B.J."/>
            <person name="McEwen J.G."/>
            <person name="Nino-Vega G."/>
            <person name="Puccia R."/>
            <person name="San-Blas G."/>
            <person name="Soares C.M."/>
            <person name="Birren B.W."/>
            <person name="Cuomo C.A."/>
        </authorList>
    </citation>
    <scope>NUCLEOTIDE SEQUENCE [LARGE SCALE GENOMIC DNA]</scope>
    <source>
        <strain evidence="4">ATCC MYA-826 / Pb01</strain>
    </source>
</reference>
<evidence type="ECO:0000313" key="4">
    <source>
        <dbReference type="Proteomes" id="UP000002059"/>
    </source>
</evidence>
<sequence>MDRYASYAATDMMEAYYKVALKKVVDDISVLAIEALYGLNDDVIQRIAAESEESAAERARSTERLKILEMGFQALNSLKSHSRKTGFKESASTEGDMGSPLLETDPEELDITPPPDEEHSELWPAVEAEAPMPEKPCDLPPPSVEVNFALSGKLKYGKGRRRLKGTKATGALEPDWKYFQGYYRRQTGNPVGKEMSEDVRRVVQQHPI</sequence>
<accession>C1HCZ7</accession>
<evidence type="ECO:0000313" key="3">
    <source>
        <dbReference type="EMBL" id="EEH39369.2"/>
    </source>
</evidence>
<feature type="region of interest" description="Disordered" evidence="1">
    <location>
        <begin position="83"/>
        <end position="118"/>
    </location>
</feature>